<dbReference type="SUPFAM" id="SSF47384">
    <property type="entry name" value="Homodimeric domain of signal transducing histidine kinase"/>
    <property type="match status" value="1"/>
</dbReference>
<dbReference type="Gene3D" id="1.10.287.130">
    <property type="match status" value="1"/>
</dbReference>
<dbReference type="GO" id="GO:0005886">
    <property type="term" value="C:plasma membrane"/>
    <property type="evidence" value="ECO:0007669"/>
    <property type="project" value="TreeGrafter"/>
</dbReference>
<keyword evidence="4" id="KW-0808">Transferase</keyword>
<name>A0A1H4FSX9_9BACT</name>
<dbReference type="AlphaFoldDB" id="A0A1H4FSX9"/>
<dbReference type="STRING" id="408074.SAMN05660909_04664"/>
<keyword evidence="7" id="KW-1133">Transmembrane helix</keyword>
<keyword evidence="5 9" id="KW-0418">Kinase</keyword>
<organism evidence="9 10">
    <name type="scientific">Chitinophaga terrae</name>
    <name type="common">ex Kim and Jung 2007</name>
    <dbReference type="NCBI Taxonomy" id="408074"/>
    <lineage>
        <taxon>Bacteria</taxon>
        <taxon>Pseudomonadati</taxon>
        <taxon>Bacteroidota</taxon>
        <taxon>Chitinophagia</taxon>
        <taxon>Chitinophagales</taxon>
        <taxon>Chitinophagaceae</taxon>
        <taxon>Chitinophaga</taxon>
    </lineage>
</organism>
<dbReference type="EC" id="2.7.13.3" evidence="2"/>
<dbReference type="Pfam" id="PF00512">
    <property type="entry name" value="HisKA"/>
    <property type="match status" value="1"/>
</dbReference>
<dbReference type="PANTHER" id="PTHR45453">
    <property type="entry name" value="PHOSPHATE REGULON SENSOR PROTEIN PHOR"/>
    <property type="match status" value="1"/>
</dbReference>
<keyword evidence="7" id="KW-0472">Membrane</keyword>
<evidence type="ECO:0000313" key="9">
    <source>
        <dbReference type="EMBL" id="SEB00459.1"/>
    </source>
</evidence>
<evidence type="ECO:0000256" key="2">
    <source>
        <dbReference type="ARBA" id="ARBA00012438"/>
    </source>
</evidence>
<sequence length="340" mass="39303">MKKIVYKMQEGKSVSLVYFLVLAYTIAALVWWGILLFRQSQQVKAFEVQNLNLRIDSTARPVEFQLELQRIDKEEHMRSFKYLGEGITFLAIILLGALFVFRAVWKYMKLSRQQQNFMMAVTHELKSPIAAAKLNLETIRKHEGLDPEKRLKLINNTIKETNRLDQLCNNILLAAQLETHKYQLFKEPLDFSALICSCVKEMENRINTHRIVGELQPDIWMEGDKLTLQIILSNLVENATKYAPKNSTIFVKLFVNQQQELKLQVIDEGPGIPDDEKNRIFMKFYRIGNENTRKSKGSGLGLFLTAKIVEQHHGYIAVEDNKPTGSCFEITWTEFSVQTA</sequence>
<dbReference type="InterPro" id="IPR003594">
    <property type="entry name" value="HATPase_dom"/>
</dbReference>
<dbReference type="GO" id="GO:0016036">
    <property type="term" value="P:cellular response to phosphate starvation"/>
    <property type="evidence" value="ECO:0007669"/>
    <property type="project" value="TreeGrafter"/>
</dbReference>
<evidence type="ECO:0000259" key="8">
    <source>
        <dbReference type="PROSITE" id="PS50109"/>
    </source>
</evidence>
<evidence type="ECO:0000256" key="5">
    <source>
        <dbReference type="ARBA" id="ARBA00022777"/>
    </source>
</evidence>
<dbReference type="SUPFAM" id="SSF55874">
    <property type="entry name" value="ATPase domain of HSP90 chaperone/DNA topoisomerase II/histidine kinase"/>
    <property type="match status" value="1"/>
</dbReference>
<dbReference type="PRINTS" id="PR00344">
    <property type="entry name" value="BCTRLSENSOR"/>
</dbReference>
<evidence type="ECO:0000313" key="10">
    <source>
        <dbReference type="Proteomes" id="UP000199656"/>
    </source>
</evidence>
<keyword evidence="6" id="KW-0902">Two-component regulatory system</keyword>
<evidence type="ECO:0000256" key="7">
    <source>
        <dbReference type="SAM" id="Phobius"/>
    </source>
</evidence>
<dbReference type="PANTHER" id="PTHR45453:SF1">
    <property type="entry name" value="PHOSPHATE REGULON SENSOR PROTEIN PHOR"/>
    <property type="match status" value="1"/>
</dbReference>
<feature type="transmembrane region" description="Helical" evidence="7">
    <location>
        <begin position="16"/>
        <end position="37"/>
    </location>
</feature>
<dbReference type="CDD" id="cd00082">
    <property type="entry name" value="HisKA"/>
    <property type="match status" value="1"/>
</dbReference>
<accession>A0A1H4FSX9</accession>
<dbReference type="SMART" id="SM00387">
    <property type="entry name" value="HATPase_c"/>
    <property type="match status" value="1"/>
</dbReference>
<dbReference type="Gene3D" id="3.30.565.10">
    <property type="entry name" value="Histidine kinase-like ATPase, C-terminal domain"/>
    <property type="match status" value="1"/>
</dbReference>
<dbReference type="FunFam" id="3.30.565.10:FF:000006">
    <property type="entry name" value="Sensor histidine kinase WalK"/>
    <property type="match status" value="1"/>
</dbReference>
<reference evidence="10" key="1">
    <citation type="submission" date="2016-10" db="EMBL/GenBank/DDBJ databases">
        <authorList>
            <person name="Varghese N."/>
            <person name="Submissions S."/>
        </authorList>
    </citation>
    <scope>NUCLEOTIDE SEQUENCE [LARGE SCALE GENOMIC DNA]</scope>
    <source>
        <strain evidence="10">DSM 23920</strain>
    </source>
</reference>
<gene>
    <name evidence="9" type="ORF">SAMN05660909_04664</name>
</gene>
<dbReference type="EMBL" id="FNRL01000028">
    <property type="protein sequence ID" value="SEB00459.1"/>
    <property type="molecule type" value="Genomic_DNA"/>
</dbReference>
<feature type="transmembrane region" description="Helical" evidence="7">
    <location>
        <begin position="86"/>
        <end position="105"/>
    </location>
</feature>
<dbReference type="Pfam" id="PF02518">
    <property type="entry name" value="HATPase_c"/>
    <property type="match status" value="1"/>
</dbReference>
<dbReference type="InterPro" id="IPR005467">
    <property type="entry name" value="His_kinase_dom"/>
</dbReference>
<keyword evidence="10" id="KW-1185">Reference proteome</keyword>
<dbReference type="InterPro" id="IPR036097">
    <property type="entry name" value="HisK_dim/P_sf"/>
</dbReference>
<keyword evidence="3" id="KW-0597">Phosphoprotein</keyword>
<dbReference type="InterPro" id="IPR050351">
    <property type="entry name" value="BphY/WalK/GraS-like"/>
</dbReference>
<evidence type="ECO:0000256" key="1">
    <source>
        <dbReference type="ARBA" id="ARBA00000085"/>
    </source>
</evidence>
<feature type="domain" description="Histidine kinase" evidence="8">
    <location>
        <begin position="120"/>
        <end position="336"/>
    </location>
</feature>
<evidence type="ECO:0000256" key="4">
    <source>
        <dbReference type="ARBA" id="ARBA00022679"/>
    </source>
</evidence>
<proteinExistence type="predicted"/>
<dbReference type="InterPro" id="IPR003661">
    <property type="entry name" value="HisK_dim/P_dom"/>
</dbReference>
<dbReference type="PROSITE" id="PS50109">
    <property type="entry name" value="HIS_KIN"/>
    <property type="match status" value="1"/>
</dbReference>
<dbReference type="Proteomes" id="UP000199656">
    <property type="component" value="Unassembled WGS sequence"/>
</dbReference>
<dbReference type="GO" id="GO:0000155">
    <property type="term" value="F:phosphorelay sensor kinase activity"/>
    <property type="evidence" value="ECO:0007669"/>
    <property type="project" value="InterPro"/>
</dbReference>
<keyword evidence="7" id="KW-0812">Transmembrane</keyword>
<evidence type="ECO:0000256" key="3">
    <source>
        <dbReference type="ARBA" id="ARBA00022553"/>
    </source>
</evidence>
<dbReference type="GO" id="GO:0004721">
    <property type="term" value="F:phosphoprotein phosphatase activity"/>
    <property type="evidence" value="ECO:0007669"/>
    <property type="project" value="TreeGrafter"/>
</dbReference>
<protein>
    <recommendedName>
        <fullName evidence="2">histidine kinase</fullName>
        <ecNumber evidence="2">2.7.13.3</ecNumber>
    </recommendedName>
</protein>
<dbReference type="InterPro" id="IPR036890">
    <property type="entry name" value="HATPase_C_sf"/>
</dbReference>
<dbReference type="SMART" id="SM00388">
    <property type="entry name" value="HisKA"/>
    <property type="match status" value="1"/>
</dbReference>
<comment type="catalytic activity">
    <reaction evidence="1">
        <text>ATP + protein L-histidine = ADP + protein N-phospho-L-histidine.</text>
        <dbReference type="EC" id="2.7.13.3"/>
    </reaction>
</comment>
<evidence type="ECO:0000256" key="6">
    <source>
        <dbReference type="ARBA" id="ARBA00023012"/>
    </source>
</evidence>
<dbReference type="CDD" id="cd00075">
    <property type="entry name" value="HATPase"/>
    <property type="match status" value="1"/>
</dbReference>
<dbReference type="InterPro" id="IPR004358">
    <property type="entry name" value="Sig_transdc_His_kin-like_C"/>
</dbReference>